<evidence type="ECO:0000313" key="8">
    <source>
        <dbReference type="EMBL" id="ORB13339.1"/>
    </source>
</evidence>
<dbReference type="Proteomes" id="UP000192374">
    <property type="component" value="Unassembled WGS sequence"/>
</dbReference>
<reference evidence="8 9" key="1">
    <citation type="submission" date="2017-02" db="EMBL/GenBank/DDBJ databases">
        <title>The new phylogeny of genus Mycobacterium.</title>
        <authorList>
            <person name="Tortoli E."/>
            <person name="Trovato A."/>
            <person name="Cirillo D.M."/>
        </authorList>
    </citation>
    <scope>NUCLEOTIDE SEQUENCE [LARGE SCALE GENOMIC DNA]</scope>
    <source>
        <strain evidence="8 9">DSM 45145</strain>
    </source>
</reference>
<comment type="similarity">
    <text evidence="2">Belongs to the bacterial solute-binding protein 8 family.</text>
</comment>
<keyword evidence="7" id="KW-0449">Lipoprotein</keyword>
<evidence type="ECO:0000256" key="2">
    <source>
        <dbReference type="ARBA" id="ARBA00008814"/>
    </source>
</evidence>
<evidence type="ECO:0000256" key="1">
    <source>
        <dbReference type="ARBA" id="ARBA00004196"/>
    </source>
</evidence>
<accession>A0A7I7PGK3</accession>
<feature type="region of interest" description="Disordered" evidence="5">
    <location>
        <begin position="1"/>
        <end position="76"/>
    </location>
</feature>
<feature type="compositionally biased region" description="Pro residues" evidence="5">
    <location>
        <begin position="50"/>
        <end position="61"/>
    </location>
</feature>
<dbReference type="CDD" id="cd01146">
    <property type="entry name" value="FhuD"/>
    <property type="match status" value="1"/>
</dbReference>
<evidence type="ECO:0000313" key="10">
    <source>
        <dbReference type="Proteomes" id="UP000466894"/>
    </source>
</evidence>
<dbReference type="EMBL" id="AP022583">
    <property type="protein sequence ID" value="BBY07748.1"/>
    <property type="molecule type" value="Genomic_DNA"/>
</dbReference>
<evidence type="ECO:0000313" key="9">
    <source>
        <dbReference type="Proteomes" id="UP000192374"/>
    </source>
</evidence>
<dbReference type="Proteomes" id="UP000466894">
    <property type="component" value="Chromosome"/>
</dbReference>
<organism evidence="7 10">
    <name type="scientific">Mycobacterium noviomagense</name>
    <dbReference type="NCBI Taxonomy" id="459858"/>
    <lineage>
        <taxon>Bacteria</taxon>
        <taxon>Bacillati</taxon>
        <taxon>Actinomycetota</taxon>
        <taxon>Actinomycetes</taxon>
        <taxon>Mycobacteriales</taxon>
        <taxon>Mycobacteriaceae</taxon>
        <taxon>Mycobacterium</taxon>
    </lineage>
</organism>
<evidence type="ECO:0000256" key="4">
    <source>
        <dbReference type="ARBA" id="ARBA00022729"/>
    </source>
</evidence>
<keyword evidence="9" id="KW-1185">Reference proteome</keyword>
<evidence type="ECO:0000256" key="5">
    <source>
        <dbReference type="SAM" id="MobiDB-lite"/>
    </source>
</evidence>
<evidence type="ECO:0000256" key="3">
    <source>
        <dbReference type="ARBA" id="ARBA00022448"/>
    </source>
</evidence>
<dbReference type="KEGG" id="mnv:MNVI_30660"/>
<dbReference type="PROSITE" id="PS50983">
    <property type="entry name" value="FE_B12_PBP"/>
    <property type="match status" value="1"/>
</dbReference>
<proteinExistence type="inferred from homology"/>
<reference evidence="7 10" key="2">
    <citation type="journal article" date="2019" name="Emerg. Microbes Infect.">
        <title>Comprehensive subspecies identification of 175 nontuberculous mycobacteria species based on 7547 genomic profiles.</title>
        <authorList>
            <person name="Matsumoto Y."/>
            <person name="Kinjo T."/>
            <person name="Motooka D."/>
            <person name="Nabeya D."/>
            <person name="Jung N."/>
            <person name="Uechi K."/>
            <person name="Horii T."/>
            <person name="Iida T."/>
            <person name="Fujita J."/>
            <person name="Nakamura S."/>
        </authorList>
    </citation>
    <scope>NUCLEOTIDE SEQUENCE [LARGE SCALE GENOMIC DNA]</scope>
    <source>
        <strain evidence="7 10">JCM 16367</strain>
    </source>
</reference>
<name>A0A7I7PGK3_9MYCO</name>
<protein>
    <submittedName>
        <fullName evidence="8">Fe3+-citrate ABC transporter substrate-binding protein</fullName>
    </submittedName>
    <submittedName>
        <fullName evidence="7">FeIII-dicitrate-binding periplasmic lipoprotein</fullName>
    </submittedName>
</protein>
<dbReference type="InterPro" id="IPR051313">
    <property type="entry name" value="Bact_iron-sidero_bind"/>
</dbReference>
<dbReference type="GO" id="GO:1901678">
    <property type="term" value="P:iron coordination entity transport"/>
    <property type="evidence" value="ECO:0007669"/>
    <property type="project" value="UniProtKB-ARBA"/>
</dbReference>
<comment type="subcellular location">
    <subcellularLocation>
        <location evidence="1">Cell envelope</location>
    </subcellularLocation>
</comment>
<evidence type="ECO:0000259" key="6">
    <source>
        <dbReference type="PROSITE" id="PS50983"/>
    </source>
</evidence>
<sequence length="348" mass="35649">MVTLCSSCKPASLGGQHPSSTRSVITSTTTIAGAGVLGNQRRPDQSCAPQPAPADPGPPTRSAPNAAGVSPEKADVPADPQRILVLSGDQLDALCALGLQSRIVAAALPDGSSSQPSYLGGGLHRLPGVGPRSAPDVPAIAAAKPDLILGSVALTPHLYPALAAIAPTVFTGPPGAAWEDNLRGVGAATARASAADTIVKDFAAHAAQTGAAHDAAHYQASIVQLTDSTLRVYGANNFPASVLTAVGVDRPASQRFTDKPYIEIGTSDLAGSADFSAADADIVYVSFASPAAKDRAPTVFDSNPWRKLSAYRDNRVFVVNNEVWQTGQGVVAARGIVDDLRWVNAPIN</sequence>
<gene>
    <name evidence="7" type="primary">fecB</name>
    <name evidence="8" type="ORF">BST37_13835</name>
    <name evidence="7" type="ORF">MNVI_30660</name>
</gene>
<dbReference type="PANTHER" id="PTHR30532:SF25">
    <property type="entry name" value="IRON(III) DICITRATE-BINDING PERIPLASMIC PROTEIN"/>
    <property type="match status" value="1"/>
</dbReference>
<dbReference type="InterPro" id="IPR002491">
    <property type="entry name" value="ABC_transptr_periplasmic_BD"/>
</dbReference>
<keyword evidence="3" id="KW-0813">Transport</keyword>
<dbReference type="EMBL" id="MVIC01000025">
    <property type="protein sequence ID" value="ORB13339.1"/>
    <property type="molecule type" value="Genomic_DNA"/>
</dbReference>
<evidence type="ECO:0000313" key="7">
    <source>
        <dbReference type="EMBL" id="BBY07748.1"/>
    </source>
</evidence>
<dbReference type="Gene3D" id="3.40.50.1980">
    <property type="entry name" value="Nitrogenase molybdenum iron protein domain"/>
    <property type="match status" value="2"/>
</dbReference>
<reference evidence="7" key="3">
    <citation type="submission" date="2020-02" db="EMBL/GenBank/DDBJ databases">
        <authorList>
            <person name="Matsumoto Y."/>
            <person name="Motooka D."/>
            <person name="Nakamura S."/>
        </authorList>
    </citation>
    <scope>NUCLEOTIDE SEQUENCE</scope>
    <source>
        <strain evidence="7">JCM 16367</strain>
    </source>
</reference>
<dbReference type="Pfam" id="PF01497">
    <property type="entry name" value="Peripla_BP_2"/>
    <property type="match status" value="1"/>
</dbReference>
<dbReference type="OrthoDB" id="9793175at2"/>
<feature type="domain" description="Fe/B12 periplasmic-binding" evidence="6">
    <location>
        <begin position="82"/>
        <end position="348"/>
    </location>
</feature>
<dbReference type="GO" id="GO:0030288">
    <property type="term" value="C:outer membrane-bounded periplasmic space"/>
    <property type="evidence" value="ECO:0007669"/>
    <property type="project" value="TreeGrafter"/>
</dbReference>
<keyword evidence="4" id="KW-0732">Signal</keyword>
<dbReference type="SUPFAM" id="SSF53807">
    <property type="entry name" value="Helical backbone' metal receptor"/>
    <property type="match status" value="1"/>
</dbReference>
<feature type="compositionally biased region" description="Low complexity" evidence="5">
    <location>
        <begin position="19"/>
        <end position="31"/>
    </location>
</feature>
<dbReference type="PANTHER" id="PTHR30532">
    <property type="entry name" value="IRON III DICITRATE-BINDING PERIPLASMIC PROTEIN"/>
    <property type="match status" value="1"/>
</dbReference>
<dbReference type="AlphaFoldDB" id="A0A7I7PGK3"/>